<feature type="compositionally biased region" description="Basic residues" evidence="1">
    <location>
        <begin position="25"/>
        <end position="37"/>
    </location>
</feature>
<dbReference type="EMBL" id="CAJSLV010000059">
    <property type="protein sequence ID" value="CAG6394888.1"/>
    <property type="molecule type" value="Genomic_DNA"/>
</dbReference>
<dbReference type="RefSeq" id="WP_251491689.1">
    <property type="nucleotide sequence ID" value="NZ_CAJSLV010000059.1"/>
</dbReference>
<organism evidence="2 3">
    <name type="scientific">Actinacidiphila cocklensis</name>
    <dbReference type="NCBI Taxonomy" id="887465"/>
    <lineage>
        <taxon>Bacteria</taxon>
        <taxon>Bacillati</taxon>
        <taxon>Actinomycetota</taxon>
        <taxon>Actinomycetes</taxon>
        <taxon>Kitasatosporales</taxon>
        <taxon>Streptomycetaceae</taxon>
        <taxon>Actinacidiphila</taxon>
    </lineage>
</organism>
<dbReference type="Proteomes" id="UP001152519">
    <property type="component" value="Unassembled WGS sequence"/>
</dbReference>
<sequence length="69" mass="7264">MPPALPDAASVHAAMYEVVGGVLGRARHPGAGRRRRRWAELSRRRGDPVAPEGLPPLSTDTGTVPSDPA</sequence>
<comment type="caution">
    <text evidence="2">The sequence shown here is derived from an EMBL/GenBank/DDBJ whole genome shotgun (WGS) entry which is preliminary data.</text>
</comment>
<evidence type="ECO:0000256" key="1">
    <source>
        <dbReference type="SAM" id="MobiDB-lite"/>
    </source>
</evidence>
<feature type="compositionally biased region" description="Basic and acidic residues" evidence="1">
    <location>
        <begin position="38"/>
        <end position="47"/>
    </location>
</feature>
<keyword evidence="3" id="KW-1185">Reference proteome</keyword>
<feature type="region of interest" description="Disordered" evidence="1">
    <location>
        <begin position="22"/>
        <end position="69"/>
    </location>
</feature>
<evidence type="ECO:0000313" key="3">
    <source>
        <dbReference type="Proteomes" id="UP001152519"/>
    </source>
</evidence>
<gene>
    <name evidence="2" type="ORF">SCOCK_30121</name>
</gene>
<protein>
    <submittedName>
        <fullName evidence="2">Uncharacterized protein</fullName>
    </submittedName>
</protein>
<feature type="compositionally biased region" description="Polar residues" evidence="1">
    <location>
        <begin position="58"/>
        <end position="69"/>
    </location>
</feature>
<accession>A0A9W4DRG8</accession>
<reference evidence="2" key="1">
    <citation type="submission" date="2021-05" db="EMBL/GenBank/DDBJ databases">
        <authorList>
            <person name="Arsene-Ploetze F."/>
        </authorList>
    </citation>
    <scope>NUCLEOTIDE SEQUENCE</scope>
    <source>
        <strain evidence="2">DSM 42138</strain>
    </source>
</reference>
<evidence type="ECO:0000313" key="2">
    <source>
        <dbReference type="EMBL" id="CAG6394888.1"/>
    </source>
</evidence>
<name>A0A9W4DRG8_9ACTN</name>
<dbReference type="AlphaFoldDB" id="A0A9W4DRG8"/>
<proteinExistence type="predicted"/>